<dbReference type="EMBL" id="NAAD01000001">
    <property type="protein sequence ID" value="ORJ63644.1"/>
    <property type="molecule type" value="Genomic_DNA"/>
</dbReference>
<sequence>MEAPPVSPTSLWDNIPEQLPEELFTTLLTRPGIRLERIVSRGQATPTGEWYDQPQDEWVLLVAGSARLRFSDPEQFIDLRPGDHLLIPAHRRHRVEATAADEDTVWLALHLEPGPSS</sequence>
<dbReference type="AlphaFoldDB" id="A0A1X0YFA1"/>
<dbReference type="STRING" id="1969733.B5V00_00715"/>
<organism evidence="1 2">
    <name type="scientific">Geothermobacter hydrogeniphilus</name>
    <dbReference type="NCBI Taxonomy" id="1969733"/>
    <lineage>
        <taxon>Bacteria</taxon>
        <taxon>Pseudomonadati</taxon>
        <taxon>Thermodesulfobacteriota</taxon>
        <taxon>Desulfuromonadia</taxon>
        <taxon>Desulfuromonadales</taxon>
        <taxon>Geothermobacteraceae</taxon>
        <taxon>Geothermobacter</taxon>
    </lineage>
</organism>
<name>A0A1X0YFA1_9BACT</name>
<dbReference type="CDD" id="cd06981">
    <property type="entry name" value="cupin_reut_a1446"/>
    <property type="match status" value="1"/>
</dbReference>
<dbReference type="InterPro" id="IPR011051">
    <property type="entry name" value="RmlC_Cupin_sf"/>
</dbReference>
<gene>
    <name evidence="1" type="ORF">B5V00_00715</name>
</gene>
<dbReference type="Proteomes" id="UP000193136">
    <property type="component" value="Unassembled WGS sequence"/>
</dbReference>
<dbReference type="SUPFAM" id="SSF51182">
    <property type="entry name" value="RmlC-like cupins"/>
    <property type="match status" value="1"/>
</dbReference>
<protein>
    <submittedName>
        <fullName evidence="1">Uncharacterized protein</fullName>
    </submittedName>
</protein>
<keyword evidence="2" id="KW-1185">Reference proteome</keyword>
<dbReference type="InterPro" id="IPR014710">
    <property type="entry name" value="RmlC-like_jellyroll"/>
</dbReference>
<reference evidence="1 2" key="1">
    <citation type="submission" date="2017-03" db="EMBL/GenBank/DDBJ databases">
        <title>Genome sequence of Geothermobacter sp. EPR-M, Deep-Sea Iron Reducer.</title>
        <authorList>
            <person name="Tully B."/>
            <person name="Savalia P."/>
            <person name="Abuyen K."/>
            <person name="Baughan C."/>
            <person name="Romero E."/>
            <person name="Ronkowski C."/>
            <person name="Torres B."/>
            <person name="Tremblay J."/>
            <person name="Trujillo A."/>
            <person name="Tyler M."/>
            <person name="Perez-Rodriguez I."/>
            <person name="Amend J."/>
        </authorList>
    </citation>
    <scope>NUCLEOTIDE SEQUENCE [LARGE SCALE GENOMIC DNA]</scope>
    <source>
        <strain evidence="1 2">EPR-M</strain>
    </source>
</reference>
<dbReference type="Gene3D" id="2.60.120.10">
    <property type="entry name" value="Jelly Rolls"/>
    <property type="match status" value="1"/>
</dbReference>
<comment type="caution">
    <text evidence="1">The sequence shown here is derived from an EMBL/GenBank/DDBJ whole genome shotgun (WGS) entry which is preliminary data.</text>
</comment>
<accession>A0A1X0YFA1</accession>
<dbReference type="OrthoDB" id="9798585at2"/>
<evidence type="ECO:0000313" key="2">
    <source>
        <dbReference type="Proteomes" id="UP000193136"/>
    </source>
</evidence>
<proteinExistence type="predicted"/>
<evidence type="ECO:0000313" key="1">
    <source>
        <dbReference type="EMBL" id="ORJ63644.1"/>
    </source>
</evidence>